<keyword evidence="2" id="KW-0805">Transcription regulation</keyword>
<feature type="compositionally biased region" description="Basic and acidic residues" evidence="6">
    <location>
        <begin position="86"/>
        <end position="97"/>
    </location>
</feature>
<dbReference type="CDD" id="cd00067">
    <property type="entry name" value="GAL4"/>
    <property type="match status" value="1"/>
</dbReference>
<evidence type="ECO:0000256" key="2">
    <source>
        <dbReference type="ARBA" id="ARBA00023015"/>
    </source>
</evidence>
<dbReference type="GO" id="GO:0000981">
    <property type="term" value="F:DNA-binding transcription factor activity, RNA polymerase II-specific"/>
    <property type="evidence" value="ECO:0007669"/>
    <property type="project" value="InterPro"/>
</dbReference>
<evidence type="ECO:0000256" key="6">
    <source>
        <dbReference type="SAM" id="MobiDB-lite"/>
    </source>
</evidence>
<comment type="subcellular location">
    <subcellularLocation>
        <location evidence="1">Nucleus</location>
    </subcellularLocation>
</comment>
<keyword evidence="4" id="KW-0804">Transcription</keyword>
<gene>
    <name evidence="8" type="ORF">BDV41DRAFT_388544</name>
</gene>
<evidence type="ECO:0000259" key="7">
    <source>
        <dbReference type="PROSITE" id="PS50048"/>
    </source>
</evidence>
<evidence type="ECO:0000256" key="5">
    <source>
        <dbReference type="ARBA" id="ARBA00023242"/>
    </source>
</evidence>
<dbReference type="SUPFAM" id="SSF57701">
    <property type="entry name" value="Zn2/Cys6 DNA-binding domain"/>
    <property type="match status" value="1"/>
</dbReference>
<feature type="domain" description="Zn(2)-C6 fungal-type" evidence="7">
    <location>
        <begin position="26"/>
        <end position="57"/>
    </location>
</feature>
<dbReference type="EMBL" id="ML738353">
    <property type="protein sequence ID" value="KAE8310438.1"/>
    <property type="molecule type" value="Genomic_DNA"/>
</dbReference>
<evidence type="ECO:0000256" key="3">
    <source>
        <dbReference type="ARBA" id="ARBA00023125"/>
    </source>
</evidence>
<feature type="region of interest" description="Disordered" evidence="6">
    <location>
        <begin position="81"/>
        <end position="147"/>
    </location>
</feature>
<dbReference type="SMART" id="SM00066">
    <property type="entry name" value="GAL4"/>
    <property type="match status" value="1"/>
</dbReference>
<dbReference type="GO" id="GO:0008270">
    <property type="term" value="F:zinc ion binding"/>
    <property type="evidence" value="ECO:0007669"/>
    <property type="project" value="InterPro"/>
</dbReference>
<dbReference type="InterPro" id="IPR036864">
    <property type="entry name" value="Zn2-C6_fun-type_DNA-bd_sf"/>
</dbReference>
<keyword evidence="3" id="KW-0238">DNA-binding</keyword>
<dbReference type="InterPro" id="IPR001138">
    <property type="entry name" value="Zn2Cys6_DnaBD"/>
</dbReference>
<keyword evidence="5" id="KW-0539">Nucleus</keyword>
<dbReference type="Gene3D" id="4.10.240.10">
    <property type="entry name" value="Zn(2)-C6 fungal-type DNA-binding domain"/>
    <property type="match status" value="1"/>
</dbReference>
<feature type="compositionally biased region" description="Basic and acidic residues" evidence="6">
    <location>
        <begin position="106"/>
        <end position="115"/>
    </location>
</feature>
<name>A0A5N6VQH1_9EURO</name>
<dbReference type="PANTHER" id="PTHR47540">
    <property type="entry name" value="THIAMINE REPRESSIBLE GENES REGULATORY PROTEIN THI5"/>
    <property type="match status" value="1"/>
</dbReference>
<dbReference type="PANTHER" id="PTHR47540:SF6">
    <property type="entry name" value="ZN(II)2CYS6 TRANSCRIPTION FACTOR (EUROFUNG)"/>
    <property type="match status" value="1"/>
</dbReference>
<evidence type="ECO:0000313" key="8">
    <source>
        <dbReference type="EMBL" id="KAE8310438.1"/>
    </source>
</evidence>
<proteinExistence type="predicted"/>
<accession>A0A5N6VQH1</accession>
<dbReference type="PROSITE" id="PS00463">
    <property type="entry name" value="ZN2_CY6_FUNGAL_1"/>
    <property type="match status" value="1"/>
</dbReference>
<dbReference type="AlphaFoldDB" id="A0A5N6VQH1"/>
<evidence type="ECO:0000256" key="4">
    <source>
        <dbReference type="ARBA" id="ARBA00023163"/>
    </source>
</evidence>
<organism evidence="8 9">
    <name type="scientific">Aspergillus transmontanensis</name>
    <dbReference type="NCBI Taxonomy" id="1034304"/>
    <lineage>
        <taxon>Eukaryota</taxon>
        <taxon>Fungi</taxon>
        <taxon>Dikarya</taxon>
        <taxon>Ascomycota</taxon>
        <taxon>Pezizomycotina</taxon>
        <taxon>Eurotiomycetes</taxon>
        <taxon>Eurotiomycetidae</taxon>
        <taxon>Eurotiales</taxon>
        <taxon>Aspergillaceae</taxon>
        <taxon>Aspergillus</taxon>
        <taxon>Aspergillus subgen. Circumdati</taxon>
    </lineage>
</organism>
<evidence type="ECO:0000256" key="1">
    <source>
        <dbReference type="ARBA" id="ARBA00004123"/>
    </source>
</evidence>
<dbReference type="Pfam" id="PF00172">
    <property type="entry name" value="Zn_clus"/>
    <property type="match status" value="1"/>
</dbReference>
<dbReference type="InterPro" id="IPR051711">
    <property type="entry name" value="Stress_Response_Reg"/>
</dbReference>
<dbReference type="CDD" id="cd12148">
    <property type="entry name" value="fungal_TF_MHR"/>
    <property type="match status" value="1"/>
</dbReference>
<sequence length="375" mass="42278">MEHATDCPRAQSANPRRPFVSKKVIACHRCHAKKIKCSGGQPCQSCSQPEKGTKCSYPQRTRTVKVPQSFIDGLYEEISRLKKRKPSQDDRSPKRTPDAPQCPESRLFRLEERQQEPTPPVPNEVDLQVDPETPAETGLSANVQSNTNESPWFDNSNIFRTPILNSEPADTVFATRFRQIISDSHAPQPSHLLRLDYANDRVLMTLVESTVPWPSRSRARFLVEAALKYISRCHYIVPSDVTREGLAQVFLSHSPASPALCCKFWALFALGELYVTRTAATRSYPGMSYFAQASKMLGYLDERPAKTGRCIVPYVSSDATHFAEPTYTLNGFQGLRSFYVPYPYDLCIHQLSIPFASGEHAETREDCRVTRRVSA</sequence>
<evidence type="ECO:0000313" key="9">
    <source>
        <dbReference type="Proteomes" id="UP000325433"/>
    </source>
</evidence>
<dbReference type="GO" id="GO:0045944">
    <property type="term" value="P:positive regulation of transcription by RNA polymerase II"/>
    <property type="evidence" value="ECO:0007669"/>
    <property type="project" value="TreeGrafter"/>
</dbReference>
<dbReference type="PROSITE" id="PS50048">
    <property type="entry name" value="ZN2_CY6_FUNGAL_2"/>
    <property type="match status" value="1"/>
</dbReference>
<reference evidence="9" key="1">
    <citation type="submission" date="2019-04" db="EMBL/GenBank/DDBJ databases">
        <title>Friends and foes A comparative genomics studyof 23 Aspergillus species from section Flavi.</title>
        <authorList>
            <consortium name="DOE Joint Genome Institute"/>
            <person name="Kjaerbolling I."/>
            <person name="Vesth T."/>
            <person name="Frisvad J.C."/>
            <person name="Nybo J.L."/>
            <person name="Theobald S."/>
            <person name="Kildgaard S."/>
            <person name="Isbrandt T."/>
            <person name="Kuo A."/>
            <person name="Sato A."/>
            <person name="Lyhne E.K."/>
            <person name="Kogle M.E."/>
            <person name="Wiebenga A."/>
            <person name="Kun R.S."/>
            <person name="Lubbers R.J."/>
            <person name="Makela M.R."/>
            <person name="Barry K."/>
            <person name="Chovatia M."/>
            <person name="Clum A."/>
            <person name="Daum C."/>
            <person name="Haridas S."/>
            <person name="He G."/>
            <person name="LaButti K."/>
            <person name="Lipzen A."/>
            <person name="Mondo S."/>
            <person name="Riley R."/>
            <person name="Salamov A."/>
            <person name="Simmons B.A."/>
            <person name="Magnuson J.K."/>
            <person name="Henrissat B."/>
            <person name="Mortensen U.H."/>
            <person name="Larsen T.O."/>
            <person name="Devries R.P."/>
            <person name="Grigoriev I.V."/>
            <person name="Machida M."/>
            <person name="Baker S.E."/>
            <person name="Andersen M.R."/>
        </authorList>
    </citation>
    <scope>NUCLEOTIDE SEQUENCE [LARGE SCALE GENOMIC DNA]</scope>
    <source>
        <strain evidence="9">CBS 130015</strain>
    </source>
</reference>
<keyword evidence="9" id="KW-1185">Reference proteome</keyword>
<dbReference type="GO" id="GO:0005634">
    <property type="term" value="C:nucleus"/>
    <property type="evidence" value="ECO:0007669"/>
    <property type="project" value="UniProtKB-SubCell"/>
</dbReference>
<protein>
    <recommendedName>
        <fullName evidence="7">Zn(2)-C6 fungal-type domain-containing protein</fullName>
    </recommendedName>
</protein>
<dbReference type="Proteomes" id="UP000325433">
    <property type="component" value="Unassembled WGS sequence"/>
</dbReference>
<dbReference type="GO" id="GO:0043565">
    <property type="term" value="F:sequence-specific DNA binding"/>
    <property type="evidence" value="ECO:0007669"/>
    <property type="project" value="TreeGrafter"/>
</dbReference>